<evidence type="ECO:0000256" key="1">
    <source>
        <dbReference type="ARBA" id="ARBA00004906"/>
    </source>
</evidence>
<dbReference type="GO" id="GO:0051260">
    <property type="term" value="P:protein homooligomerization"/>
    <property type="evidence" value="ECO:0007669"/>
    <property type="project" value="InterPro"/>
</dbReference>
<dbReference type="SUPFAM" id="SSF54695">
    <property type="entry name" value="POZ domain"/>
    <property type="match status" value="1"/>
</dbReference>
<feature type="compositionally biased region" description="Polar residues" evidence="2">
    <location>
        <begin position="615"/>
        <end position="628"/>
    </location>
</feature>
<evidence type="ECO:0000256" key="2">
    <source>
        <dbReference type="SAM" id="MobiDB-lite"/>
    </source>
</evidence>
<feature type="region of interest" description="Disordered" evidence="2">
    <location>
        <begin position="953"/>
        <end position="1016"/>
    </location>
</feature>
<dbReference type="EMBL" id="CAJHUC010000563">
    <property type="protein sequence ID" value="CAD7696900.1"/>
    <property type="molecule type" value="Genomic_DNA"/>
</dbReference>
<dbReference type="Proteomes" id="UP000708148">
    <property type="component" value="Unassembled WGS sequence"/>
</dbReference>
<name>A0A8S1IPI9_9CHLO</name>
<sequence>MAESVLIEQLRAKVEALRSPRGGGRGARDAADSSAASTTSKDSGCRLNSARGPAPPWEHGQEVDSAIVVNVGGVNYTTTVATLKAVESSYFSLMLNGLWEPARTRGGDIFVDRNGELFGYVLEHLRAECHREPDTLQLPDDLDTLNALLREAEFYRLPTLVSRLKKRKQEMMVVLDQNGAMAATLGGYGSMDPVPRVELDIAYSTISSAHCQFTEEALHNLSTQVNSQILWKGRNGFNVKDVSSRVHFNPNDPKLPYTMTCTAVLVRERGMLQRTGCAVSAGHCDNCHSSGLVSNPANGSLQQAADSRLRLQLLAAQQASNANQQCPLVSSQCLGRRRSMSLNDMLDQSMNPPVEALGASASQNPAAIGPQERSSFLQGRTQNGCPGGMDWDPYFEGYTGEVRRILGFTQAPGCQATPPRPVDAMEVCSTAEVVHESSKRCQGGGKFGHVLDSPVAQESGVLSSRGRGDVLVAGIPKRQPRLGTHPCCEGVGIAAHGLDSSSDVSMASVKQEGAADTLVTDHPAVAKEETLDGIEICWSESSDSGSLTSEASVCEPPATTLAERPVSDGHDESREADRGLAGGAQHSAACCIDAVHSGGTGDTILGKGVDAGEGNLQSMPESLISGTEGTADVPLKRTLHGRSNVKENRGRGLDDTEVSAPQDMPRSACEPAMYQHPNPDREAQRQRVQQRYMDAYGNVLSPRDSRALSGRDVLSPRGVRVPSDGSSFGPPCSRVPSNRGPLSPREARAPLDDGVLSPRASRISMGRHLVSPRGARAPLQESVLSPRSSRAPSERNCSMVGQLHTLTEEGTVGQEGPSHGTMHRGVGYQSGSSAQGAAVAGCVSNASQAGLAQHRSKVANATSLSKRLLPSSRRKRHDSSKKERKAADQPGAVPKCGPLFVGAHETSTLQPTLQRDKAHSKAKIRSLIPLLNLAPITGATGREGAQLLGRRPDLEGAHAQGGPIGGMPKSVATDAIQSGQVRPGALAPGLPRRASNTAPQPLSGRGRRPSKFGGAG</sequence>
<feature type="compositionally biased region" description="Basic and acidic residues" evidence="2">
    <location>
        <begin position="644"/>
        <end position="654"/>
    </location>
</feature>
<dbReference type="CDD" id="cd18316">
    <property type="entry name" value="BTB_POZ_KCTD-like"/>
    <property type="match status" value="1"/>
</dbReference>
<dbReference type="AlphaFoldDB" id="A0A8S1IPI9"/>
<feature type="region of interest" description="Disordered" evidence="2">
    <location>
        <begin position="542"/>
        <end position="581"/>
    </location>
</feature>
<evidence type="ECO:0000313" key="4">
    <source>
        <dbReference type="EMBL" id="CAD7696900.1"/>
    </source>
</evidence>
<reference evidence="4" key="1">
    <citation type="submission" date="2020-12" db="EMBL/GenBank/DDBJ databases">
        <authorList>
            <person name="Iha C."/>
        </authorList>
    </citation>
    <scope>NUCLEOTIDE SEQUENCE</scope>
</reference>
<dbReference type="PANTHER" id="PTHR14499:SF136">
    <property type="entry name" value="GH08630P"/>
    <property type="match status" value="1"/>
</dbReference>
<dbReference type="PANTHER" id="PTHR14499">
    <property type="entry name" value="POTASSIUM CHANNEL TETRAMERIZATION DOMAIN-CONTAINING"/>
    <property type="match status" value="1"/>
</dbReference>
<evidence type="ECO:0000259" key="3">
    <source>
        <dbReference type="SMART" id="SM00225"/>
    </source>
</evidence>
<feature type="compositionally biased region" description="Low complexity" evidence="2">
    <location>
        <begin position="32"/>
        <end position="42"/>
    </location>
</feature>
<keyword evidence="5" id="KW-1185">Reference proteome</keyword>
<feature type="compositionally biased region" description="Polar residues" evidence="2">
    <location>
        <begin position="782"/>
        <end position="791"/>
    </location>
</feature>
<feature type="region of interest" description="Disordered" evidence="2">
    <location>
        <begin position="17"/>
        <end position="59"/>
    </location>
</feature>
<organism evidence="4 5">
    <name type="scientific">Ostreobium quekettii</name>
    <dbReference type="NCBI Taxonomy" id="121088"/>
    <lineage>
        <taxon>Eukaryota</taxon>
        <taxon>Viridiplantae</taxon>
        <taxon>Chlorophyta</taxon>
        <taxon>core chlorophytes</taxon>
        <taxon>Ulvophyceae</taxon>
        <taxon>TCBD clade</taxon>
        <taxon>Bryopsidales</taxon>
        <taxon>Ostreobineae</taxon>
        <taxon>Ostreobiaceae</taxon>
        <taxon>Ostreobium</taxon>
    </lineage>
</organism>
<dbReference type="InterPro" id="IPR000210">
    <property type="entry name" value="BTB/POZ_dom"/>
</dbReference>
<feature type="domain" description="BTB" evidence="3">
    <location>
        <begin position="65"/>
        <end position="172"/>
    </location>
</feature>
<dbReference type="InterPro" id="IPR003131">
    <property type="entry name" value="T1-type_BTB"/>
</dbReference>
<feature type="region of interest" description="Disordered" evidence="2">
    <location>
        <begin position="701"/>
        <end position="757"/>
    </location>
</feature>
<dbReference type="SMART" id="SM00225">
    <property type="entry name" value="BTB"/>
    <property type="match status" value="1"/>
</dbReference>
<dbReference type="InterPro" id="IPR011333">
    <property type="entry name" value="SKP1/BTB/POZ_sf"/>
</dbReference>
<feature type="region of interest" description="Disordered" evidence="2">
    <location>
        <begin position="854"/>
        <end position="899"/>
    </location>
</feature>
<feature type="compositionally biased region" description="Basic and acidic residues" evidence="2">
    <location>
        <begin position="565"/>
        <end position="578"/>
    </location>
</feature>
<evidence type="ECO:0000313" key="5">
    <source>
        <dbReference type="Proteomes" id="UP000708148"/>
    </source>
</evidence>
<feature type="region of interest" description="Disordered" evidence="2">
    <location>
        <begin position="770"/>
        <end position="796"/>
    </location>
</feature>
<feature type="region of interest" description="Disordered" evidence="2">
    <location>
        <begin position="611"/>
        <end position="687"/>
    </location>
</feature>
<protein>
    <recommendedName>
        <fullName evidence="3">BTB domain-containing protein</fullName>
    </recommendedName>
</protein>
<feature type="compositionally biased region" description="Basic residues" evidence="2">
    <location>
        <begin position="872"/>
        <end position="884"/>
    </location>
</feature>
<proteinExistence type="predicted"/>
<dbReference type="OrthoDB" id="523518at2759"/>
<dbReference type="Gene3D" id="3.30.710.10">
    <property type="entry name" value="Potassium Channel Kv1.1, Chain A"/>
    <property type="match status" value="1"/>
</dbReference>
<feature type="compositionally biased region" description="Low complexity" evidence="2">
    <location>
        <begin position="542"/>
        <end position="552"/>
    </location>
</feature>
<comment type="pathway">
    <text evidence="1">Protein modification; protein ubiquitination.</text>
</comment>
<feature type="region of interest" description="Disordered" evidence="2">
    <location>
        <begin position="809"/>
        <end position="832"/>
    </location>
</feature>
<gene>
    <name evidence="4" type="ORF">OSTQU699_LOCUS2261</name>
</gene>
<comment type="caution">
    <text evidence="4">The sequence shown here is derived from an EMBL/GenBank/DDBJ whole genome shotgun (WGS) entry which is preliminary data.</text>
</comment>
<dbReference type="Pfam" id="PF02214">
    <property type="entry name" value="BTB_2"/>
    <property type="match status" value="1"/>
</dbReference>
<accession>A0A8S1IPI9</accession>